<evidence type="ECO:0000256" key="1">
    <source>
        <dbReference type="ARBA" id="ARBA00004141"/>
    </source>
</evidence>
<comment type="subcellular location">
    <subcellularLocation>
        <location evidence="1">Membrane</location>
        <topology evidence="1">Multi-pass membrane protein</topology>
    </subcellularLocation>
</comment>
<accession>A0A0A5GC99</accession>
<feature type="transmembrane region" description="Helical" evidence="8">
    <location>
        <begin position="179"/>
        <end position="196"/>
    </location>
</feature>
<proteinExistence type="inferred from homology"/>
<gene>
    <name evidence="11" type="ORF">N781_09460</name>
</gene>
<dbReference type="GO" id="GO:0005886">
    <property type="term" value="C:plasma membrane"/>
    <property type="evidence" value="ECO:0007669"/>
    <property type="project" value="TreeGrafter"/>
</dbReference>
<dbReference type="eggNOG" id="COG1230">
    <property type="taxonomic scope" value="Bacteria"/>
</dbReference>
<protein>
    <submittedName>
        <fullName evidence="11">Cobalt transporter</fullName>
    </submittedName>
</protein>
<evidence type="ECO:0000256" key="5">
    <source>
        <dbReference type="ARBA" id="ARBA00022989"/>
    </source>
</evidence>
<evidence type="ECO:0000256" key="3">
    <source>
        <dbReference type="ARBA" id="ARBA00022448"/>
    </source>
</evidence>
<dbReference type="STRING" id="1385510.GCA_000425205_03616"/>
<feature type="transmembrane region" description="Helical" evidence="8">
    <location>
        <begin position="20"/>
        <end position="39"/>
    </location>
</feature>
<dbReference type="NCBIfam" id="TIGR01297">
    <property type="entry name" value="CDF"/>
    <property type="match status" value="1"/>
</dbReference>
<dbReference type="InterPro" id="IPR027469">
    <property type="entry name" value="Cation_efflux_TMD_sf"/>
</dbReference>
<evidence type="ECO:0000313" key="11">
    <source>
        <dbReference type="EMBL" id="KGX88735.1"/>
    </source>
</evidence>
<dbReference type="Pfam" id="PF01545">
    <property type="entry name" value="Cation_efflux"/>
    <property type="match status" value="1"/>
</dbReference>
<dbReference type="InterPro" id="IPR050681">
    <property type="entry name" value="CDF/SLC30A"/>
</dbReference>
<dbReference type="PANTHER" id="PTHR11562">
    <property type="entry name" value="CATION EFFLUX PROTEIN/ ZINC TRANSPORTER"/>
    <property type="match status" value="1"/>
</dbReference>
<keyword evidence="5 8" id="KW-1133">Transmembrane helix</keyword>
<organism evidence="11 12">
    <name type="scientific">Pontibacillus halophilus JSM 076056 = DSM 19796</name>
    <dbReference type="NCBI Taxonomy" id="1385510"/>
    <lineage>
        <taxon>Bacteria</taxon>
        <taxon>Bacillati</taxon>
        <taxon>Bacillota</taxon>
        <taxon>Bacilli</taxon>
        <taxon>Bacillales</taxon>
        <taxon>Bacillaceae</taxon>
        <taxon>Pontibacillus</taxon>
    </lineage>
</organism>
<dbReference type="InterPro" id="IPR036837">
    <property type="entry name" value="Cation_efflux_CTD_sf"/>
</dbReference>
<dbReference type="GO" id="GO:0005385">
    <property type="term" value="F:zinc ion transmembrane transporter activity"/>
    <property type="evidence" value="ECO:0007669"/>
    <property type="project" value="TreeGrafter"/>
</dbReference>
<dbReference type="SUPFAM" id="SSF161111">
    <property type="entry name" value="Cation efflux protein transmembrane domain-like"/>
    <property type="match status" value="1"/>
</dbReference>
<name>A0A0A5GC99_9BACI</name>
<keyword evidence="7 8" id="KW-0472">Membrane</keyword>
<dbReference type="AlphaFoldDB" id="A0A0A5GC99"/>
<feature type="transmembrane region" description="Helical" evidence="8">
    <location>
        <begin position="155"/>
        <end position="173"/>
    </location>
</feature>
<dbReference type="InterPro" id="IPR027470">
    <property type="entry name" value="Cation_efflux_CTD"/>
</dbReference>
<dbReference type="Pfam" id="PF16916">
    <property type="entry name" value="ZT_dimer"/>
    <property type="match status" value="1"/>
</dbReference>
<evidence type="ECO:0000256" key="8">
    <source>
        <dbReference type="SAM" id="Phobius"/>
    </source>
</evidence>
<feature type="domain" description="Cation efflux protein transmembrane" evidence="9">
    <location>
        <begin position="17"/>
        <end position="201"/>
    </location>
</feature>
<evidence type="ECO:0000256" key="7">
    <source>
        <dbReference type="ARBA" id="ARBA00023136"/>
    </source>
</evidence>
<dbReference type="OrthoDB" id="9809646at2"/>
<evidence type="ECO:0000256" key="4">
    <source>
        <dbReference type="ARBA" id="ARBA00022692"/>
    </source>
</evidence>
<keyword evidence="12" id="KW-1185">Reference proteome</keyword>
<dbReference type="PANTHER" id="PTHR11562:SF17">
    <property type="entry name" value="RE54080P-RELATED"/>
    <property type="match status" value="1"/>
</dbReference>
<comment type="caution">
    <text evidence="11">The sequence shown here is derived from an EMBL/GenBank/DDBJ whole genome shotgun (WGS) entry which is preliminary data.</text>
</comment>
<keyword evidence="3" id="KW-0813">Transport</keyword>
<comment type="similarity">
    <text evidence="2">Belongs to the cation diffusion facilitator (CDF) transporter (TC 2.A.4) family. SLC30A subfamily.</text>
</comment>
<dbReference type="RefSeq" id="WP_026801788.1">
    <property type="nucleotide sequence ID" value="NZ_AULI01000025.1"/>
</dbReference>
<dbReference type="SUPFAM" id="SSF160240">
    <property type="entry name" value="Cation efflux protein cytoplasmic domain-like"/>
    <property type="match status" value="1"/>
</dbReference>
<evidence type="ECO:0000256" key="6">
    <source>
        <dbReference type="ARBA" id="ARBA00023065"/>
    </source>
</evidence>
<feature type="transmembrane region" description="Helical" evidence="8">
    <location>
        <begin position="82"/>
        <end position="103"/>
    </location>
</feature>
<dbReference type="EMBL" id="AVPE01000025">
    <property type="protein sequence ID" value="KGX88735.1"/>
    <property type="molecule type" value="Genomic_DNA"/>
</dbReference>
<dbReference type="Proteomes" id="UP000030528">
    <property type="component" value="Unassembled WGS sequence"/>
</dbReference>
<dbReference type="InterPro" id="IPR002524">
    <property type="entry name" value="Cation_efflux"/>
</dbReference>
<keyword evidence="6" id="KW-0406">Ion transport</keyword>
<evidence type="ECO:0000313" key="12">
    <source>
        <dbReference type="Proteomes" id="UP000030528"/>
    </source>
</evidence>
<feature type="transmembrane region" description="Helical" evidence="8">
    <location>
        <begin position="115"/>
        <end position="134"/>
    </location>
</feature>
<sequence length="297" mass="33474">MGHHHHHHDHSNGNIRTAFFLNFFFTIIEIIGGLLTNSMAILSDALHDLGDSLSLGLAWFLEKYSKKGHDEKYSFGYRRFSLLAALINSVVLVIGSVFILTEAVPRLLNPESPNAAGMILLAVLGIVVNGAAVVKMKDGESMNAKVISWHLLEDVLGWVAVLIVSIVLFFVDLPILDPLLSIGITLYILYNVIMNLKKTMELFLERVPDGIQLDDIKQRIEQIDNVLSIHHTHLWSLDGEHHAFSTHIIVPDHMQKDDVCTIKSQVNKIIRDIHLDHVTIEIEYESEECSVNQVHHH</sequence>
<feature type="domain" description="Cation efflux protein cytoplasmic" evidence="10">
    <location>
        <begin position="208"/>
        <end position="283"/>
    </location>
</feature>
<evidence type="ECO:0000259" key="10">
    <source>
        <dbReference type="Pfam" id="PF16916"/>
    </source>
</evidence>
<dbReference type="InterPro" id="IPR058533">
    <property type="entry name" value="Cation_efflux_TM"/>
</dbReference>
<reference evidence="11 12" key="1">
    <citation type="submission" date="2013-08" db="EMBL/GenBank/DDBJ databases">
        <authorList>
            <person name="Huang J."/>
            <person name="Wang G."/>
        </authorList>
    </citation>
    <scope>NUCLEOTIDE SEQUENCE [LARGE SCALE GENOMIC DNA]</scope>
    <source>
        <strain evidence="11 12">JSM 076056</strain>
    </source>
</reference>
<dbReference type="Gene3D" id="1.20.1510.10">
    <property type="entry name" value="Cation efflux protein transmembrane domain"/>
    <property type="match status" value="1"/>
</dbReference>
<evidence type="ECO:0000259" key="9">
    <source>
        <dbReference type="Pfam" id="PF01545"/>
    </source>
</evidence>
<evidence type="ECO:0000256" key="2">
    <source>
        <dbReference type="ARBA" id="ARBA00008873"/>
    </source>
</evidence>
<keyword evidence="4 8" id="KW-0812">Transmembrane</keyword>